<evidence type="ECO:0000256" key="10">
    <source>
        <dbReference type="SAM" id="Phobius"/>
    </source>
</evidence>
<keyword evidence="4 10" id="KW-0812">Transmembrane</keyword>
<feature type="transmembrane region" description="Helical" evidence="10">
    <location>
        <begin position="135"/>
        <end position="157"/>
    </location>
</feature>
<evidence type="ECO:0000256" key="5">
    <source>
        <dbReference type="ARBA" id="ARBA00022725"/>
    </source>
</evidence>
<dbReference type="GO" id="GO:0005549">
    <property type="term" value="F:odorant binding"/>
    <property type="evidence" value="ECO:0007669"/>
    <property type="project" value="InterPro"/>
</dbReference>
<accession>A0A8K0GEZ9</accession>
<gene>
    <name evidence="11" type="ORF">ILUMI_10421</name>
</gene>
<keyword evidence="8" id="KW-0675">Receptor</keyword>
<keyword evidence="5" id="KW-0552">Olfaction</keyword>
<dbReference type="EMBL" id="VTPC01005695">
    <property type="protein sequence ID" value="KAF2895753.1"/>
    <property type="molecule type" value="Genomic_DNA"/>
</dbReference>
<feature type="transmembrane region" description="Helical" evidence="10">
    <location>
        <begin position="51"/>
        <end position="79"/>
    </location>
</feature>
<reference evidence="11" key="1">
    <citation type="submission" date="2019-08" db="EMBL/GenBank/DDBJ databases">
        <title>The genome of the North American firefly Photinus pyralis.</title>
        <authorList>
            <consortium name="Photinus pyralis genome working group"/>
            <person name="Fallon T.R."/>
            <person name="Sander Lower S.E."/>
            <person name="Weng J.-K."/>
        </authorList>
    </citation>
    <scope>NUCLEOTIDE SEQUENCE</scope>
    <source>
        <strain evidence="11">TRF0915ILg1</strain>
        <tissue evidence="11">Whole body</tissue>
    </source>
</reference>
<organism evidence="11 12">
    <name type="scientific">Ignelater luminosus</name>
    <name type="common">Cucubano</name>
    <name type="synonym">Pyrophorus luminosus</name>
    <dbReference type="NCBI Taxonomy" id="2038154"/>
    <lineage>
        <taxon>Eukaryota</taxon>
        <taxon>Metazoa</taxon>
        <taxon>Ecdysozoa</taxon>
        <taxon>Arthropoda</taxon>
        <taxon>Hexapoda</taxon>
        <taxon>Insecta</taxon>
        <taxon>Pterygota</taxon>
        <taxon>Neoptera</taxon>
        <taxon>Endopterygota</taxon>
        <taxon>Coleoptera</taxon>
        <taxon>Polyphaga</taxon>
        <taxon>Elateriformia</taxon>
        <taxon>Elateroidea</taxon>
        <taxon>Elateridae</taxon>
        <taxon>Agrypninae</taxon>
        <taxon>Pyrophorini</taxon>
        <taxon>Ignelater</taxon>
    </lineage>
</organism>
<evidence type="ECO:0000256" key="9">
    <source>
        <dbReference type="ARBA" id="ARBA00023224"/>
    </source>
</evidence>
<keyword evidence="9" id="KW-0807">Transducer</keyword>
<dbReference type="AlphaFoldDB" id="A0A8K0GEZ9"/>
<evidence type="ECO:0000256" key="8">
    <source>
        <dbReference type="ARBA" id="ARBA00023170"/>
    </source>
</evidence>
<evidence type="ECO:0000256" key="6">
    <source>
        <dbReference type="ARBA" id="ARBA00022989"/>
    </source>
</evidence>
<comment type="caution">
    <text evidence="11">The sequence shown here is derived from an EMBL/GenBank/DDBJ whole genome shotgun (WGS) entry which is preliminary data.</text>
</comment>
<protein>
    <submittedName>
        <fullName evidence="11">Uncharacterized protein</fullName>
    </submittedName>
</protein>
<feature type="transmembrane region" description="Helical" evidence="10">
    <location>
        <begin position="232"/>
        <end position="250"/>
    </location>
</feature>
<comment type="subcellular location">
    <subcellularLocation>
        <location evidence="1">Cell membrane</location>
        <topology evidence="1">Multi-pass membrane protein</topology>
    </subcellularLocation>
</comment>
<evidence type="ECO:0000256" key="3">
    <source>
        <dbReference type="ARBA" id="ARBA00022606"/>
    </source>
</evidence>
<keyword evidence="12" id="KW-1185">Reference proteome</keyword>
<dbReference type="Pfam" id="PF02949">
    <property type="entry name" value="7tm_6"/>
    <property type="match status" value="1"/>
</dbReference>
<evidence type="ECO:0000256" key="1">
    <source>
        <dbReference type="ARBA" id="ARBA00004651"/>
    </source>
</evidence>
<keyword evidence="6 10" id="KW-1133">Transmembrane helix</keyword>
<evidence type="ECO:0000256" key="4">
    <source>
        <dbReference type="ARBA" id="ARBA00022692"/>
    </source>
</evidence>
<dbReference type="PANTHER" id="PTHR21137:SF35">
    <property type="entry name" value="ODORANT RECEPTOR 19A-RELATED"/>
    <property type="match status" value="1"/>
</dbReference>
<feature type="transmembrane region" description="Helical" evidence="10">
    <location>
        <begin position="169"/>
        <end position="187"/>
    </location>
</feature>
<dbReference type="OrthoDB" id="8196465at2759"/>
<proteinExistence type="predicted"/>
<evidence type="ECO:0000256" key="2">
    <source>
        <dbReference type="ARBA" id="ARBA00022475"/>
    </source>
</evidence>
<dbReference type="InterPro" id="IPR004117">
    <property type="entry name" value="7tm6_olfct_rcpt"/>
</dbReference>
<dbReference type="PANTHER" id="PTHR21137">
    <property type="entry name" value="ODORANT RECEPTOR"/>
    <property type="match status" value="1"/>
</dbReference>
<name>A0A8K0GEZ9_IGNLU</name>
<evidence type="ECO:0000313" key="12">
    <source>
        <dbReference type="Proteomes" id="UP000801492"/>
    </source>
</evidence>
<evidence type="ECO:0000313" key="11">
    <source>
        <dbReference type="EMBL" id="KAF2895753.1"/>
    </source>
</evidence>
<keyword evidence="3" id="KW-0716">Sensory transduction</keyword>
<dbReference type="GO" id="GO:0005886">
    <property type="term" value="C:plasma membrane"/>
    <property type="evidence" value="ECO:0007669"/>
    <property type="project" value="UniProtKB-SubCell"/>
</dbReference>
<sequence length="251" mass="28344">MVFFYMALLYFYVTTITERIIKSDDPSRWKLPISDVTVINITYSPNYEIAWMYQSCAVTIASSGFVMTDFLVAALLVDLTTQYKILRMRMQRTFQELAVTDDTSNLSWPHLHHLIKQCVTHHLSILKLTSDVEEVCSTLVFIGVIAGLSVTSFSIYYASVLPPLDFKALQSYLEAGMIILALFYLCYCGTQLSEASQSLASACYETNFIGTDVRFQKDLAFIIMRSQRPIKITVGKFVGLSIGIFTFVSSL</sequence>
<dbReference type="GO" id="GO:0004984">
    <property type="term" value="F:olfactory receptor activity"/>
    <property type="evidence" value="ECO:0007669"/>
    <property type="project" value="InterPro"/>
</dbReference>
<keyword evidence="7 10" id="KW-0472">Membrane</keyword>
<evidence type="ECO:0000256" key="7">
    <source>
        <dbReference type="ARBA" id="ARBA00023136"/>
    </source>
</evidence>
<dbReference type="Proteomes" id="UP000801492">
    <property type="component" value="Unassembled WGS sequence"/>
</dbReference>
<keyword evidence="2" id="KW-1003">Cell membrane</keyword>
<dbReference type="GO" id="GO:0007165">
    <property type="term" value="P:signal transduction"/>
    <property type="evidence" value="ECO:0007669"/>
    <property type="project" value="UniProtKB-KW"/>
</dbReference>